<dbReference type="PROSITE" id="PS00108">
    <property type="entry name" value="PROTEIN_KINASE_ST"/>
    <property type="match status" value="1"/>
</dbReference>
<dbReference type="PROSITE" id="PS50011">
    <property type="entry name" value="PROTEIN_KINASE_DOM"/>
    <property type="match status" value="1"/>
</dbReference>
<proteinExistence type="predicted"/>
<dbReference type="GO" id="GO:0004674">
    <property type="term" value="F:protein serine/threonine kinase activity"/>
    <property type="evidence" value="ECO:0007669"/>
    <property type="project" value="TreeGrafter"/>
</dbReference>
<dbReference type="GO" id="GO:0005524">
    <property type="term" value="F:ATP binding"/>
    <property type="evidence" value="ECO:0007669"/>
    <property type="project" value="InterPro"/>
</dbReference>
<evidence type="ECO:0000313" key="3">
    <source>
        <dbReference type="Proteomes" id="UP000054248"/>
    </source>
</evidence>
<evidence type="ECO:0000313" key="2">
    <source>
        <dbReference type="EMBL" id="KIO20886.1"/>
    </source>
</evidence>
<dbReference type="PIRSF" id="PIRSF000654">
    <property type="entry name" value="Integrin-linked_kinase"/>
    <property type="match status" value="1"/>
</dbReference>
<protein>
    <recommendedName>
        <fullName evidence="1">Protein kinase domain-containing protein</fullName>
    </recommendedName>
</protein>
<evidence type="ECO:0000259" key="1">
    <source>
        <dbReference type="PROSITE" id="PS50011"/>
    </source>
</evidence>
<dbReference type="AlphaFoldDB" id="A0A0C3Q8X2"/>
<dbReference type="Pfam" id="PF07714">
    <property type="entry name" value="PK_Tyr_Ser-Thr"/>
    <property type="match status" value="1"/>
</dbReference>
<dbReference type="HOGENOM" id="CLU_000288_7_18_1"/>
<accession>A0A0C3Q8X2</accession>
<dbReference type="InterPro" id="IPR008271">
    <property type="entry name" value="Ser/Thr_kinase_AS"/>
</dbReference>
<dbReference type="Gene3D" id="1.10.510.10">
    <property type="entry name" value="Transferase(Phosphotransferase) domain 1"/>
    <property type="match status" value="1"/>
</dbReference>
<reference evidence="2 3" key="1">
    <citation type="submission" date="2014-04" db="EMBL/GenBank/DDBJ databases">
        <authorList>
            <consortium name="DOE Joint Genome Institute"/>
            <person name="Kuo A."/>
            <person name="Girlanda M."/>
            <person name="Perotto S."/>
            <person name="Kohler A."/>
            <person name="Nagy L.G."/>
            <person name="Floudas D."/>
            <person name="Copeland A."/>
            <person name="Barry K.W."/>
            <person name="Cichocki N."/>
            <person name="Veneault-Fourrey C."/>
            <person name="LaButti K."/>
            <person name="Lindquist E.A."/>
            <person name="Lipzen A."/>
            <person name="Lundell T."/>
            <person name="Morin E."/>
            <person name="Murat C."/>
            <person name="Sun H."/>
            <person name="Tunlid A."/>
            <person name="Henrissat B."/>
            <person name="Grigoriev I.V."/>
            <person name="Hibbett D.S."/>
            <person name="Martin F."/>
            <person name="Nordberg H.P."/>
            <person name="Cantor M.N."/>
            <person name="Hua S.X."/>
        </authorList>
    </citation>
    <scope>NUCLEOTIDE SEQUENCE [LARGE SCALE GENOMIC DNA]</scope>
    <source>
        <strain evidence="2 3">MUT 4182</strain>
    </source>
</reference>
<feature type="domain" description="Protein kinase" evidence="1">
    <location>
        <begin position="1"/>
        <end position="231"/>
    </location>
</feature>
<dbReference type="InterPro" id="IPR001245">
    <property type="entry name" value="Ser-Thr/Tyr_kinase_cat_dom"/>
</dbReference>
<reference evidence="3" key="2">
    <citation type="submission" date="2015-01" db="EMBL/GenBank/DDBJ databases">
        <title>Evolutionary Origins and Diversification of the Mycorrhizal Mutualists.</title>
        <authorList>
            <consortium name="DOE Joint Genome Institute"/>
            <consortium name="Mycorrhizal Genomics Consortium"/>
            <person name="Kohler A."/>
            <person name="Kuo A."/>
            <person name="Nagy L.G."/>
            <person name="Floudas D."/>
            <person name="Copeland A."/>
            <person name="Barry K.W."/>
            <person name="Cichocki N."/>
            <person name="Veneault-Fourrey C."/>
            <person name="LaButti K."/>
            <person name="Lindquist E.A."/>
            <person name="Lipzen A."/>
            <person name="Lundell T."/>
            <person name="Morin E."/>
            <person name="Murat C."/>
            <person name="Riley R."/>
            <person name="Ohm R."/>
            <person name="Sun H."/>
            <person name="Tunlid A."/>
            <person name="Henrissat B."/>
            <person name="Grigoriev I.V."/>
            <person name="Hibbett D.S."/>
            <person name="Martin F."/>
        </authorList>
    </citation>
    <scope>NUCLEOTIDE SEQUENCE [LARGE SCALE GENOMIC DNA]</scope>
    <source>
        <strain evidence="3">MUT 4182</strain>
    </source>
</reference>
<keyword evidence="3" id="KW-1185">Reference proteome</keyword>
<dbReference type="EMBL" id="KN823157">
    <property type="protein sequence ID" value="KIO20886.1"/>
    <property type="molecule type" value="Genomic_DNA"/>
</dbReference>
<dbReference type="InterPro" id="IPR051681">
    <property type="entry name" value="Ser/Thr_Kinases-Pseudokinases"/>
</dbReference>
<organism evidence="2 3">
    <name type="scientific">Tulasnella calospora MUT 4182</name>
    <dbReference type="NCBI Taxonomy" id="1051891"/>
    <lineage>
        <taxon>Eukaryota</taxon>
        <taxon>Fungi</taxon>
        <taxon>Dikarya</taxon>
        <taxon>Basidiomycota</taxon>
        <taxon>Agaricomycotina</taxon>
        <taxon>Agaricomycetes</taxon>
        <taxon>Cantharellales</taxon>
        <taxon>Tulasnellaceae</taxon>
        <taxon>Tulasnella</taxon>
    </lineage>
</organism>
<dbReference type="SUPFAM" id="SSF56112">
    <property type="entry name" value="Protein kinase-like (PK-like)"/>
    <property type="match status" value="1"/>
</dbReference>
<dbReference type="InterPro" id="IPR000719">
    <property type="entry name" value="Prot_kinase_dom"/>
</dbReference>
<name>A0A0C3Q8X2_9AGAM</name>
<gene>
    <name evidence="2" type="ORF">M407DRAFT_81064</name>
</gene>
<sequence>MLREAKAWKALRHTYILPLLGFKVYGTNPCLISPWCPEGDLELYLGKYLDWEFGDRFKMANIYLFAVVQVGLGLNFIHTKPIVHGDIKPKNVLIYQGKPAICDFGTARWIEESADTTSGIIAARTVRYASPERLAESRAKTTKSDVWSFGGLALFVLSGKHPYFRYDGAKTREQILDGRFPEPTDYSTVPLEQPIWAILKACWKLDPSERRTMVDVIQSVRPRQDIAYTVLN</sequence>
<dbReference type="Proteomes" id="UP000054248">
    <property type="component" value="Unassembled WGS sequence"/>
</dbReference>
<dbReference type="OrthoDB" id="346907at2759"/>
<dbReference type="SMART" id="SM00220">
    <property type="entry name" value="S_TKc"/>
    <property type="match status" value="1"/>
</dbReference>
<dbReference type="InterPro" id="IPR011009">
    <property type="entry name" value="Kinase-like_dom_sf"/>
</dbReference>
<dbReference type="PANTHER" id="PTHR44329">
    <property type="entry name" value="SERINE/THREONINE-PROTEIN KINASE TNNI3K-RELATED"/>
    <property type="match status" value="1"/>
</dbReference>